<dbReference type="GO" id="GO:0008270">
    <property type="term" value="F:zinc ion binding"/>
    <property type="evidence" value="ECO:0007669"/>
    <property type="project" value="UniProtKB-KW"/>
</dbReference>
<dbReference type="InterPro" id="IPR036236">
    <property type="entry name" value="Znf_C2H2_sf"/>
</dbReference>
<dbReference type="GO" id="GO:0045944">
    <property type="term" value="P:positive regulation of transcription by RNA polymerase II"/>
    <property type="evidence" value="ECO:0007669"/>
    <property type="project" value="UniProtKB-ARBA"/>
</dbReference>
<dbReference type="Gene3D" id="3.30.160.60">
    <property type="entry name" value="Classic Zinc Finger"/>
    <property type="match status" value="1"/>
</dbReference>
<keyword evidence="8" id="KW-1185">Reference proteome</keyword>
<dbReference type="InterPro" id="IPR013087">
    <property type="entry name" value="Znf_C2H2_type"/>
</dbReference>
<dbReference type="PROSITE" id="PS50157">
    <property type="entry name" value="ZINC_FINGER_C2H2_2"/>
    <property type="match status" value="3"/>
</dbReference>
<keyword evidence="1" id="KW-0479">Metal-binding</keyword>
<dbReference type="RefSeq" id="XP_016629579.1">
    <property type="nucleotide sequence ID" value="XM_016779469.1"/>
</dbReference>
<dbReference type="Proteomes" id="UP000053411">
    <property type="component" value="Unassembled WGS sequence"/>
</dbReference>
<feature type="domain" description="C2H2-type" evidence="6">
    <location>
        <begin position="70"/>
        <end position="102"/>
    </location>
</feature>
<dbReference type="OrthoDB" id="2162596at2759"/>
<dbReference type="InterPro" id="IPR050329">
    <property type="entry name" value="GLI_C2H2-zinc-finger"/>
</dbReference>
<dbReference type="GO" id="GO:0000981">
    <property type="term" value="F:DNA-binding transcription factor activity, RNA polymerase II-specific"/>
    <property type="evidence" value="ECO:0007669"/>
    <property type="project" value="TreeGrafter"/>
</dbReference>
<gene>
    <name evidence="7" type="ORF">Z520_08973</name>
</gene>
<dbReference type="AlphaFoldDB" id="A0A0D2IEE6"/>
<dbReference type="PANTHER" id="PTHR19818:SF139">
    <property type="entry name" value="PAIR-RULE PROTEIN ODD-PAIRED"/>
    <property type="match status" value="1"/>
</dbReference>
<evidence type="ECO:0000256" key="3">
    <source>
        <dbReference type="ARBA" id="ARBA00022771"/>
    </source>
</evidence>
<dbReference type="PANTHER" id="PTHR19818">
    <property type="entry name" value="ZINC FINGER PROTEIN ZIC AND GLI"/>
    <property type="match status" value="1"/>
</dbReference>
<dbReference type="SUPFAM" id="SSF57667">
    <property type="entry name" value="beta-beta-alpha zinc fingers"/>
    <property type="match status" value="1"/>
</dbReference>
<dbReference type="STRING" id="1442371.A0A0D2IEE6"/>
<dbReference type="Pfam" id="PF00096">
    <property type="entry name" value="zf-C2H2"/>
    <property type="match status" value="2"/>
</dbReference>
<dbReference type="GO" id="GO:0005634">
    <property type="term" value="C:nucleus"/>
    <property type="evidence" value="ECO:0007669"/>
    <property type="project" value="UniProtKB-ARBA"/>
</dbReference>
<reference evidence="7 8" key="1">
    <citation type="submission" date="2015-01" db="EMBL/GenBank/DDBJ databases">
        <title>The Genome Sequence of Fonsecaea multimorphosa CBS 102226.</title>
        <authorList>
            <consortium name="The Broad Institute Genomics Platform"/>
            <person name="Cuomo C."/>
            <person name="de Hoog S."/>
            <person name="Gorbushina A."/>
            <person name="Stielow B."/>
            <person name="Teixiera M."/>
            <person name="Abouelleil A."/>
            <person name="Chapman S.B."/>
            <person name="Priest M."/>
            <person name="Young S.K."/>
            <person name="Wortman J."/>
            <person name="Nusbaum C."/>
            <person name="Birren B."/>
        </authorList>
    </citation>
    <scope>NUCLEOTIDE SEQUENCE [LARGE SCALE GENOMIC DNA]</scope>
    <source>
        <strain evidence="7 8">CBS 102226</strain>
    </source>
</reference>
<evidence type="ECO:0000259" key="6">
    <source>
        <dbReference type="PROSITE" id="PS50157"/>
    </source>
</evidence>
<evidence type="ECO:0000256" key="1">
    <source>
        <dbReference type="ARBA" id="ARBA00022723"/>
    </source>
</evidence>
<dbReference type="EMBL" id="KN848082">
    <property type="protein sequence ID" value="KIX95456.1"/>
    <property type="molecule type" value="Genomic_DNA"/>
</dbReference>
<keyword evidence="4" id="KW-0862">Zinc</keyword>
<evidence type="ECO:0000313" key="8">
    <source>
        <dbReference type="Proteomes" id="UP000053411"/>
    </source>
</evidence>
<feature type="domain" description="C2H2-type" evidence="6">
    <location>
        <begin position="41"/>
        <end position="64"/>
    </location>
</feature>
<proteinExistence type="predicted"/>
<evidence type="ECO:0000256" key="2">
    <source>
        <dbReference type="ARBA" id="ARBA00022737"/>
    </source>
</evidence>
<evidence type="ECO:0000256" key="5">
    <source>
        <dbReference type="PROSITE-ProRule" id="PRU00042"/>
    </source>
</evidence>
<dbReference type="GO" id="GO:0000978">
    <property type="term" value="F:RNA polymerase II cis-regulatory region sequence-specific DNA binding"/>
    <property type="evidence" value="ECO:0007669"/>
    <property type="project" value="TreeGrafter"/>
</dbReference>
<dbReference type="GeneID" id="27714719"/>
<organism evidence="7 8">
    <name type="scientific">Fonsecaea multimorphosa CBS 102226</name>
    <dbReference type="NCBI Taxonomy" id="1442371"/>
    <lineage>
        <taxon>Eukaryota</taxon>
        <taxon>Fungi</taxon>
        <taxon>Dikarya</taxon>
        <taxon>Ascomycota</taxon>
        <taxon>Pezizomycotina</taxon>
        <taxon>Eurotiomycetes</taxon>
        <taxon>Chaetothyriomycetidae</taxon>
        <taxon>Chaetothyriales</taxon>
        <taxon>Herpotrichiellaceae</taxon>
        <taxon>Fonsecaea</taxon>
    </lineage>
</organism>
<dbReference type="PROSITE" id="PS00028">
    <property type="entry name" value="ZINC_FINGER_C2H2_1"/>
    <property type="match status" value="2"/>
</dbReference>
<evidence type="ECO:0000256" key="4">
    <source>
        <dbReference type="ARBA" id="ARBA00022833"/>
    </source>
</evidence>
<keyword evidence="2" id="KW-0677">Repeat</keyword>
<dbReference type="VEuPathDB" id="FungiDB:Z520_08973"/>
<dbReference type="SMART" id="SM00355">
    <property type="entry name" value="ZnF_C2H2"/>
    <property type="match status" value="3"/>
</dbReference>
<name>A0A0D2IEE6_9EURO</name>
<evidence type="ECO:0000313" key="7">
    <source>
        <dbReference type="EMBL" id="KIX95456.1"/>
    </source>
</evidence>
<accession>A0A0D2IEE6</accession>
<feature type="domain" description="C2H2-type" evidence="6">
    <location>
        <begin position="9"/>
        <end position="40"/>
    </location>
</feature>
<sequence length="504" mass="57995">MAPRNAKRFPCPKVGCTKSFVRKMALQSHLDGRQHANLRRFQCPECPTRFVRKDDRRKHRERKHQQLARFSCGASSCSAAYATRHELNRHLRRFPEHIQDEGNPSASFQEVTALAAPNENPHQQEVDQQEIDQRYEEQWQLLVGCGSWAEFPAVLEDERVQDEETGGGRLVAELSLTILENDPFLLSEHELHSPSDDALMQSSRSTLLDCAGEPREVELQNRWSRIREFLQAFNSAWDETYESITSPSWVSYARPLGSMMALDMPFVGTGSFVERDLPFAAEPNPAALADNQAVLDQLVKFVRSSWYQYDFSNLEVDLRQLYAKLANGFRRFREHGVGVLEQHVKKLLQQAFKEELARRNEIERDILFDLNQEIRDFCAARDTGTSFDKLAKEFPHADIWESLADISDEQELRVKYQMETRFLVQQKQRELSHAYSGANLTLEWLEEAIRCALLARQFCKSIISGHTDSTIETVRTASQRAVESVIATASHVQEECEMDLDVRD</sequence>
<protein>
    <recommendedName>
        <fullName evidence="6">C2H2-type domain-containing protein</fullName>
    </recommendedName>
</protein>
<keyword evidence="3 5" id="KW-0863">Zinc-finger</keyword>